<dbReference type="KEGG" id="lby:Lbys_2385"/>
<dbReference type="PANTHER" id="PTHR42894:SF1">
    <property type="entry name" value="N-(5'-PHOSPHORIBOSYL)ANTHRANILATE ISOMERASE"/>
    <property type="match status" value="1"/>
</dbReference>
<proteinExistence type="inferred from homology"/>
<organism evidence="11 12">
    <name type="scientific">Leadbetterella byssophila (strain DSM 17132 / JCM 16389 / KACC 11308 / NBRC 106382 / 4M15)</name>
    <dbReference type="NCBI Taxonomy" id="649349"/>
    <lineage>
        <taxon>Bacteria</taxon>
        <taxon>Pseudomonadati</taxon>
        <taxon>Bacteroidota</taxon>
        <taxon>Cytophagia</taxon>
        <taxon>Cytophagales</taxon>
        <taxon>Leadbetterellaceae</taxon>
        <taxon>Leadbetterella</taxon>
    </lineage>
</organism>
<keyword evidence="7 9" id="KW-0057">Aromatic amino acid biosynthesis</keyword>
<dbReference type="Proteomes" id="UP000007435">
    <property type="component" value="Chromosome"/>
</dbReference>
<dbReference type="EC" id="5.3.1.24" evidence="3 9"/>
<dbReference type="eggNOG" id="COG0135">
    <property type="taxonomic scope" value="Bacteria"/>
</dbReference>
<keyword evidence="6 9" id="KW-0822">Tryptophan biosynthesis</keyword>
<dbReference type="PANTHER" id="PTHR42894">
    <property type="entry name" value="N-(5'-PHOSPHORIBOSYL)ANTHRANILATE ISOMERASE"/>
    <property type="match status" value="1"/>
</dbReference>
<dbReference type="HOGENOM" id="CLU_076364_1_2_10"/>
<dbReference type="AlphaFoldDB" id="E4RX22"/>
<evidence type="ECO:0000256" key="4">
    <source>
        <dbReference type="ARBA" id="ARBA00022272"/>
    </source>
</evidence>
<dbReference type="InterPro" id="IPR011060">
    <property type="entry name" value="RibuloseP-bd_barrel"/>
</dbReference>
<dbReference type="OrthoDB" id="9786954at2"/>
<evidence type="ECO:0000256" key="1">
    <source>
        <dbReference type="ARBA" id="ARBA00001164"/>
    </source>
</evidence>
<dbReference type="HAMAP" id="MF_00135">
    <property type="entry name" value="PRAI"/>
    <property type="match status" value="1"/>
</dbReference>
<evidence type="ECO:0000256" key="9">
    <source>
        <dbReference type="HAMAP-Rule" id="MF_00135"/>
    </source>
</evidence>
<dbReference type="UniPathway" id="UPA00035">
    <property type="reaction ID" value="UER00042"/>
</dbReference>
<evidence type="ECO:0000313" key="12">
    <source>
        <dbReference type="Proteomes" id="UP000007435"/>
    </source>
</evidence>
<dbReference type="InterPro" id="IPR001240">
    <property type="entry name" value="PRAI_dom"/>
</dbReference>
<evidence type="ECO:0000259" key="10">
    <source>
        <dbReference type="Pfam" id="PF00697"/>
    </source>
</evidence>
<comment type="catalytic activity">
    <reaction evidence="1 9">
        <text>N-(5-phospho-beta-D-ribosyl)anthranilate = 1-(2-carboxyphenylamino)-1-deoxy-D-ribulose 5-phosphate</text>
        <dbReference type="Rhea" id="RHEA:21540"/>
        <dbReference type="ChEBI" id="CHEBI:18277"/>
        <dbReference type="ChEBI" id="CHEBI:58613"/>
        <dbReference type="EC" id="5.3.1.24"/>
    </reaction>
</comment>
<comment type="similarity">
    <text evidence="9">Belongs to the TrpF family.</text>
</comment>
<keyword evidence="12" id="KW-1185">Reference proteome</keyword>
<dbReference type="RefSeq" id="WP_013409102.1">
    <property type="nucleotide sequence ID" value="NC_014655.1"/>
</dbReference>
<evidence type="ECO:0000256" key="7">
    <source>
        <dbReference type="ARBA" id="ARBA00023141"/>
    </source>
</evidence>
<dbReference type="STRING" id="649349.Lbys_2385"/>
<dbReference type="Pfam" id="PF00697">
    <property type="entry name" value="PRAI"/>
    <property type="match status" value="1"/>
</dbReference>
<evidence type="ECO:0000313" key="11">
    <source>
        <dbReference type="EMBL" id="ADQ18061.1"/>
    </source>
</evidence>
<dbReference type="CDD" id="cd00405">
    <property type="entry name" value="PRAI"/>
    <property type="match status" value="1"/>
</dbReference>
<accession>E4RX22</accession>
<sequence length="204" mass="22837">MKIKVCGMRDRENILALESLKPDMMGLIFYPKSPRFVQNSIPDISVPKVGVFVHASFEEIKAKVEEYALAYVQLHSEETPELAERVKSLGVGVIKAFGVDGDLDFSKLEEFEGSVDYFLFDTKGDQYGGHGKAFDWSILNKYQGKTPYLIAGGIDLENIDQLLSLKLSGWKGIDVNSRFELSPAIKDIQALEKLFNKVRNLAQA</sequence>
<dbReference type="GO" id="GO:0000162">
    <property type="term" value="P:L-tryptophan biosynthetic process"/>
    <property type="evidence" value="ECO:0007669"/>
    <property type="project" value="UniProtKB-UniRule"/>
</dbReference>
<keyword evidence="5 9" id="KW-0028">Amino-acid biosynthesis</keyword>
<dbReference type="Gene3D" id="3.20.20.70">
    <property type="entry name" value="Aldolase class I"/>
    <property type="match status" value="1"/>
</dbReference>
<reference key="1">
    <citation type="submission" date="2010-11" db="EMBL/GenBank/DDBJ databases">
        <title>The complete genome of Leadbetterella byssophila DSM 17132.</title>
        <authorList>
            <consortium name="US DOE Joint Genome Institute (JGI-PGF)"/>
            <person name="Lucas S."/>
            <person name="Copeland A."/>
            <person name="Lapidus A."/>
            <person name="Glavina del Rio T."/>
            <person name="Dalin E."/>
            <person name="Tice H."/>
            <person name="Bruce D."/>
            <person name="Goodwin L."/>
            <person name="Pitluck S."/>
            <person name="Kyrpides N."/>
            <person name="Mavromatis K."/>
            <person name="Ivanova N."/>
            <person name="Teshima H."/>
            <person name="Brettin T."/>
            <person name="Detter J.C."/>
            <person name="Han C."/>
            <person name="Tapia R."/>
            <person name="Land M."/>
            <person name="Hauser L."/>
            <person name="Markowitz V."/>
            <person name="Cheng J.-F."/>
            <person name="Hugenholtz P."/>
            <person name="Woyke T."/>
            <person name="Wu D."/>
            <person name="Tindall B."/>
            <person name="Pomrenke H.G."/>
            <person name="Brambilla E."/>
            <person name="Klenk H.-P."/>
            <person name="Eisen J.A."/>
        </authorList>
    </citation>
    <scope>NUCLEOTIDE SEQUENCE [LARGE SCALE GENOMIC DNA]</scope>
    <source>
        <strain>DSM 17132</strain>
    </source>
</reference>
<evidence type="ECO:0000256" key="2">
    <source>
        <dbReference type="ARBA" id="ARBA00004664"/>
    </source>
</evidence>
<dbReference type="SUPFAM" id="SSF51366">
    <property type="entry name" value="Ribulose-phoshate binding barrel"/>
    <property type="match status" value="1"/>
</dbReference>
<keyword evidence="8 9" id="KW-0413">Isomerase</keyword>
<evidence type="ECO:0000256" key="6">
    <source>
        <dbReference type="ARBA" id="ARBA00022822"/>
    </source>
</evidence>
<evidence type="ECO:0000256" key="8">
    <source>
        <dbReference type="ARBA" id="ARBA00023235"/>
    </source>
</evidence>
<comment type="pathway">
    <text evidence="2 9">Amino-acid biosynthesis; L-tryptophan biosynthesis; L-tryptophan from chorismate: step 3/5.</text>
</comment>
<reference evidence="11 12" key="2">
    <citation type="journal article" date="2011" name="Stand. Genomic Sci.">
        <title>Complete genome sequence of Leadbetterella byssophila type strain (4M15).</title>
        <authorList>
            <person name="Abt B."/>
            <person name="Teshima H."/>
            <person name="Lucas S."/>
            <person name="Lapidus A."/>
            <person name="Del Rio T.G."/>
            <person name="Nolan M."/>
            <person name="Tice H."/>
            <person name="Cheng J.F."/>
            <person name="Pitluck S."/>
            <person name="Liolios K."/>
            <person name="Pagani I."/>
            <person name="Ivanova N."/>
            <person name="Mavromatis K."/>
            <person name="Pati A."/>
            <person name="Tapia R."/>
            <person name="Han C."/>
            <person name="Goodwin L."/>
            <person name="Chen A."/>
            <person name="Palaniappan K."/>
            <person name="Land M."/>
            <person name="Hauser L."/>
            <person name="Chang Y.J."/>
            <person name="Jeffries C.D."/>
            <person name="Rohde M."/>
            <person name="Goker M."/>
            <person name="Tindall B.J."/>
            <person name="Detter J.C."/>
            <person name="Woyke T."/>
            <person name="Bristow J."/>
            <person name="Eisen J.A."/>
            <person name="Markowitz V."/>
            <person name="Hugenholtz P."/>
            <person name="Klenk H.P."/>
            <person name="Kyrpides N.C."/>
        </authorList>
    </citation>
    <scope>NUCLEOTIDE SEQUENCE [LARGE SCALE GENOMIC DNA]</scope>
    <source>
        <strain evidence="12">DSM 17132 / JCM 16389 / KACC 11308 / NBRC 106382 / 4M15</strain>
    </source>
</reference>
<dbReference type="GO" id="GO:0004640">
    <property type="term" value="F:phosphoribosylanthranilate isomerase activity"/>
    <property type="evidence" value="ECO:0007669"/>
    <property type="project" value="UniProtKB-UniRule"/>
</dbReference>
<feature type="domain" description="N-(5'phosphoribosyl) anthranilate isomerase (PRAI)" evidence="10">
    <location>
        <begin position="4"/>
        <end position="196"/>
    </location>
</feature>
<dbReference type="InterPro" id="IPR013785">
    <property type="entry name" value="Aldolase_TIM"/>
</dbReference>
<dbReference type="EMBL" id="CP002305">
    <property type="protein sequence ID" value="ADQ18061.1"/>
    <property type="molecule type" value="Genomic_DNA"/>
</dbReference>
<evidence type="ECO:0000256" key="5">
    <source>
        <dbReference type="ARBA" id="ARBA00022605"/>
    </source>
</evidence>
<evidence type="ECO:0000256" key="3">
    <source>
        <dbReference type="ARBA" id="ARBA00012572"/>
    </source>
</evidence>
<gene>
    <name evidence="9" type="primary">trpF</name>
    <name evidence="11" type="ordered locus">Lbys_2385</name>
</gene>
<dbReference type="InterPro" id="IPR044643">
    <property type="entry name" value="TrpF_fam"/>
</dbReference>
<name>E4RX22_LEAB4</name>
<protein>
    <recommendedName>
        <fullName evidence="4 9">N-(5'-phosphoribosyl)anthranilate isomerase</fullName>
        <shortName evidence="9">PRAI</shortName>
        <ecNumber evidence="3 9">5.3.1.24</ecNumber>
    </recommendedName>
</protein>